<accession>A0A250VMB7</accession>
<feature type="compositionally biased region" description="Basic and acidic residues" evidence="1">
    <location>
        <begin position="22"/>
        <end position="32"/>
    </location>
</feature>
<name>A0A250VMB7_STROL</name>
<evidence type="ECO:0000256" key="1">
    <source>
        <dbReference type="SAM" id="MobiDB-lite"/>
    </source>
</evidence>
<organism evidence="2 3">
    <name type="scientific">Streptomyces olivochromogenes</name>
    <dbReference type="NCBI Taxonomy" id="1963"/>
    <lineage>
        <taxon>Bacteria</taxon>
        <taxon>Bacillati</taxon>
        <taxon>Actinomycetota</taxon>
        <taxon>Actinomycetes</taxon>
        <taxon>Kitasatosporales</taxon>
        <taxon>Streptomycetaceae</taxon>
        <taxon>Streptomyces</taxon>
    </lineage>
</organism>
<comment type="caution">
    <text evidence="2">The sequence shown here is derived from an EMBL/GenBank/DDBJ whole genome shotgun (WGS) entry which is preliminary data.</text>
</comment>
<sequence length="158" mass="17012">MSDPTPQKNQAPGTTSDGQVGRLDELSRKAQEAQRTVAASVAEDRQKLSAAVADARDKAEQGTQRLQANGQRAKANVAGTWNQVQTSWQEHVGSVREKLEERKAERDVKRLQSAADDAEEYAAATMDFAIAAIEEAEYATLDAVLARAEADEAADAAK</sequence>
<dbReference type="AlphaFoldDB" id="A0A250VMB7"/>
<dbReference type="SUPFAM" id="SSF47162">
    <property type="entry name" value="Apolipoprotein"/>
    <property type="match status" value="1"/>
</dbReference>
<reference evidence="3" key="1">
    <citation type="submission" date="2017-05" db="EMBL/GenBank/DDBJ databases">
        <title>Streptomyces olivochromogenes NBRC 3561 whole genome shotgun sequence.</title>
        <authorList>
            <person name="Dohra H."/>
            <person name="Kodani S."/>
        </authorList>
    </citation>
    <scope>NUCLEOTIDE SEQUENCE [LARGE SCALE GENOMIC DNA]</scope>
    <source>
        <strain evidence="3">NBRC 3561</strain>
    </source>
</reference>
<protein>
    <submittedName>
        <fullName evidence="2">Uncharacterized protein</fullName>
    </submittedName>
</protein>
<dbReference type="RefSeq" id="WP_067379451.1">
    <property type="nucleotide sequence ID" value="NZ_BDQI01000018.1"/>
</dbReference>
<feature type="compositionally biased region" description="Polar residues" evidence="1">
    <location>
        <begin position="1"/>
        <end position="18"/>
    </location>
</feature>
<evidence type="ECO:0000313" key="3">
    <source>
        <dbReference type="Proteomes" id="UP000217446"/>
    </source>
</evidence>
<keyword evidence="3" id="KW-1185">Reference proteome</keyword>
<gene>
    <name evidence="2" type="ORF">SO3561_06919</name>
</gene>
<dbReference type="Proteomes" id="UP000217446">
    <property type="component" value="Unassembled WGS sequence"/>
</dbReference>
<proteinExistence type="predicted"/>
<evidence type="ECO:0000313" key="2">
    <source>
        <dbReference type="EMBL" id="GAX55363.1"/>
    </source>
</evidence>
<feature type="region of interest" description="Disordered" evidence="1">
    <location>
        <begin position="1"/>
        <end position="44"/>
    </location>
</feature>
<dbReference type="EMBL" id="BDQI01000018">
    <property type="protein sequence ID" value="GAX55363.1"/>
    <property type="molecule type" value="Genomic_DNA"/>
</dbReference>